<sequence length="112" mass="12815">MPTDLADLVDFLLRRLAEDERAAQQQMVPIPGDHDLAVPPQDWPRAPGRGADVRALRDVEAKRRIVEMYAEAVAEETGLHEAPEEEETLETVVRLLSLTYEDHPDYDRSWRP</sequence>
<keyword evidence="2" id="KW-1185">Reference proteome</keyword>
<proteinExistence type="predicted"/>
<dbReference type="Pfam" id="PF19730">
    <property type="entry name" value="DUF6221"/>
    <property type="match status" value="1"/>
</dbReference>
<dbReference type="EMBL" id="FUWS01000001">
    <property type="protein sequence ID" value="SJZ36327.1"/>
    <property type="molecule type" value="Genomic_DNA"/>
</dbReference>
<organism evidence="1 2">
    <name type="scientific">Marinactinospora thermotolerans DSM 45154</name>
    <dbReference type="NCBI Taxonomy" id="1122192"/>
    <lineage>
        <taxon>Bacteria</taxon>
        <taxon>Bacillati</taxon>
        <taxon>Actinomycetota</taxon>
        <taxon>Actinomycetes</taxon>
        <taxon>Streptosporangiales</taxon>
        <taxon>Nocardiopsidaceae</taxon>
        <taxon>Marinactinospora</taxon>
    </lineage>
</organism>
<evidence type="ECO:0000313" key="1">
    <source>
        <dbReference type="EMBL" id="SJZ36327.1"/>
    </source>
</evidence>
<evidence type="ECO:0000313" key="2">
    <source>
        <dbReference type="Proteomes" id="UP000190637"/>
    </source>
</evidence>
<accession>A0A1T4K223</accession>
<gene>
    <name evidence="1" type="ORF">SAMN02745673_00113</name>
</gene>
<dbReference type="RefSeq" id="WP_078759562.1">
    <property type="nucleotide sequence ID" value="NZ_FUWS01000001.1"/>
</dbReference>
<protein>
    <submittedName>
        <fullName evidence="1">Uncharacterized protein</fullName>
    </submittedName>
</protein>
<dbReference type="InterPro" id="IPR046193">
    <property type="entry name" value="DUF6221"/>
</dbReference>
<dbReference type="Proteomes" id="UP000190637">
    <property type="component" value="Unassembled WGS sequence"/>
</dbReference>
<reference evidence="1 2" key="1">
    <citation type="submission" date="2017-02" db="EMBL/GenBank/DDBJ databases">
        <authorList>
            <person name="Peterson S.W."/>
        </authorList>
    </citation>
    <scope>NUCLEOTIDE SEQUENCE [LARGE SCALE GENOMIC DNA]</scope>
    <source>
        <strain evidence="1 2">DSM 45154</strain>
    </source>
</reference>
<dbReference type="AlphaFoldDB" id="A0A1T4K223"/>
<name>A0A1T4K223_9ACTN</name>